<keyword evidence="3" id="KW-0809">Transit peptide</keyword>
<evidence type="ECO:0000256" key="4">
    <source>
        <dbReference type="ARBA" id="ARBA00023128"/>
    </source>
</evidence>
<dbReference type="GeneTree" id="ENSGT00390000002957"/>
<evidence type="ECO:0000256" key="6">
    <source>
        <dbReference type="ARBA" id="ARBA00044735"/>
    </source>
</evidence>
<reference evidence="8" key="1">
    <citation type="submission" date="2025-08" db="UniProtKB">
        <authorList>
            <consortium name="Ensembl"/>
        </authorList>
    </citation>
    <scope>IDENTIFICATION</scope>
</reference>
<evidence type="ECO:0000256" key="2">
    <source>
        <dbReference type="ARBA" id="ARBA00009508"/>
    </source>
</evidence>
<dbReference type="InterPro" id="IPR045293">
    <property type="entry name" value="Complex1_LYR_LYRM2"/>
</dbReference>
<comment type="similarity">
    <text evidence="2">Belongs to the complex I LYR family.</text>
</comment>
<evidence type="ECO:0000256" key="5">
    <source>
        <dbReference type="ARBA" id="ARBA00026235"/>
    </source>
</evidence>
<organism evidence="8 9">
    <name type="scientific">Gadus morhua</name>
    <name type="common">Atlantic cod</name>
    <dbReference type="NCBI Taxonomy" id="8049"/>
    <lineage>
        <taxon>Eukaryota</taxon>
        <taxon>Metazoa</taxon>
        <taxon>Chordata</taxon>
        <taxon>Craniata</taxon>
        <taxon>Vertebrata</taxon>
        <taxon>Euteleostomi</taxon>
        <taxon>Actinopterygii</taxon>
        <taxon>Neopterygii</taxon>
        <taxon>Teleostei</taxon>
        <taxon>Neoteleostei</taxon>
        <taxon>Acanthomorphata</taxon>
        <taxon>Zeiogadaria</taxon>
        <taxon>Gadariae</taxon>
        <taxon>Gadiformes</taxon>
        <taxon>Gadoidei</taxon>
        <taxon>Gadidae</taxon>
        <taxon>Gadus</taxon>
    </lineage>
</organism>
<dbReference type="CDD" id="cd20262">
    <property type="entry name" value="Complex1_LYR_LYRM2"/>
    <property type="match status" value="1"/>
</dbReference>
<dbReference type="Proteomes" id="UP000694546">
    <property type="component" value="Chromosome 21"/>
</dbReference>
<proteinExistence type="inferred from homology"/>
<evidence type="ECO:0000256" key="1">
    <source>
        <dbReference type="ARBA" id="ARBA00004173"/>
    </source>
</evidence>
<dbReference type="AlphaFoldDB" id="A0A8C4ZVT5"/>
<dbReference type="InterPro" id="IPR008011">
    <property type="entry name" value="Complex1_LYR_dom"/>
</dbReference>
<keyword evidence="4" id="KW-0496">Mitochondrion</keyword>
<dbReference type="PANTHER" id="PTHR13675">
    <property type="entry name" value="LYR MOTIF-CONTAINING PROTEIN 2"/>
    <property type="match status" value="1"/>
</dbReference>
<evidence type="ECO:0000313" key="9">
    <source>
        <dbReference type="Proteomes" id="UP000694546"/>
    </source>
</evidence>
<feature type="domain" description="Complex 1 LYR protein" evidence="7">
    <location>
        <begin position="20"/>
        <end position="62"/>
    </location>
</feature>
<sequence>MSGSRLPAVTLTLKQFLQRQRVLGLYRSLLRTIREVPDPADRSYLRSWARDEFQRNKTATNPPLTSCWLQVQITGGGGSGDGDPR</sequence>
<keyword evidence="9" id="KW-1185">Reference proteome</keyword>
<accession>A0A8C4ZVT5</accession>
<reference evidence="8" key="2">
    <citation type="submission" date="2025-09" db="UniProtKB">
        <authorList>
            <consortium name="Ensembl"/>
        </authorList>
    </citation>
    <scope>IDENTIFICATION</scope>
</reference>
<gene>
    <name evidence="8" type="primary">LYRM2</name>
</gene>
<dbReference type="PANTHER" id="PTHR13675:SF0">
    <property type="entry name" value="LYR MOTIF-CONTAINING PROTEIN 2"/>
    <property type="match status" value="1"/>
</dbReference>
<comment type="function">
    <text evidence="6">Involved in efficient integration of the N-module into mitochondrial respiratory chain complex I.</text>
</comment>
<evidence type="ECO:0000259" key="7">
    <source>
        <dbReference type="Pfam" id="PF05347"/>
    </source>
</evidence>
<protein>
    <recommendedName>
        <fullName evidence="5">LYR motif-containing protein 2</fullName>
    </recommendedName>
</protein>
<dbReference type="Pfam" id="PF05347">
    <property type="entry name" value="Complex1_LYR"/>
    <property type="match status" value="1"/>
</dbReference>
<dbReference type="Ensembl" id="ENSGMOT00000032040.1">
    <property type="protein sequence ID" value="ENSGMOP00000023338.1"/>
    <property type="gene ID" value="ENSGMOG00000032297.1"/>
</dbReference>
<name>A0A8C4ZVT5_GADMO</name>
<evidence type="ECO:0000256" key="3">
    <source>
        <dbReference type="ARBA" id="ARBA00022946"/>
    </source>
</evidence>
<comment type="subcellular location">
    <subcellularLocation>
        <location evidence="1">Mitochondrion</location>
    </subcellularLocation>
</comment>
<dbReference type="GO" id="GO:0005739">
    <property type="term" value="C:mitochondrion"/>
    <property type="evidence" value="ECO:0007669"/>
    <property type="project" value="UniProtKB-SubCell"/>
</dbReference>
<evidence type="ECO:0000313" key="8">
    <source>
        <dbReference type="Ensembl" id="ENSGMOP00000023338.1"/>
    </source>
</evidence>